<evidence type="ECO:0000256" key="10">
    <source>
        <dbReference type="SAM" id="Phobius"/>
    </source>
</evidence>
<feature type="transmembrane region" description="Helical" evidence="10">
    <location>
        <begin position="54"/>
        <end position="71"/>
    </location>
</feature>
<dbReference type="Pfam" id="PF00999">
    <property type="entry name" value="Na_H_Exchanger"/>
    <property type="match status" value="2"/>
</dbReference>
<keyword evidence="2" id="KW-0813">Transport</keyword>
<feature type="domain" description="Cation/H+ exchanger transmembrane" evidence="11">
    <location>
        <begin position="401"/>
        <end position="461"/>
    </location>
</feature>
<name>A0ABX5SWE2_9MICO</name>
<dbReference type="InterPro" id="IPR006153">
    <property type="entry name" value="Cation/H_exchanger_TM"/>
</dbReference>
<evidence type="ECO:0000256" key="4">
    <source>
        <dbReference type="ARBA" id="ARBA00022692"/>
    </source>
</evidence>
<protein>
    <submittedName>
        <fullName evidence="12">Sodium:proton antiporter</fullName>
    </submittedName>
</protein>
<feature type="transmembrane region" description="Helical" evidence="10">
    <location>
        <begin position="83"/>
        <end position="106"/>
    </location>
</feature>
<accession>A0ABX5SWE2</accession>
<evidence type="ECO:0000256" key="9">
    <source>
        <dbReference type="ARBA" id="ARBA00023201"/>
    </source>
</evidence>
<keyword evidence="3" id="KW-1003">Cell membrane</keyword>
<feature type="transmembrane region" description="Helical" evidence="10">
    <location>
        <begin position="29"/>
        <end position="47"/>
    </location>
</feature>
<organism evidence="12 13">
    <name type="scientific">Microbacterium wangchenii</name>
    <dbReference type="NCBI Taxonomy" id="2541726"/>
    <lineage>
        <taxon>Bacteria</taxon>
        <taxon>Bacillati</taxon>
        <taxon>Actinomycetota</taxon>
        <taxon>Actinomycetes</taxon>
        <taxon>Micrococcales</taxon>
        <taxon>Microbacteriaceae</taxon>
        <taxon>Microbacterium</taxon>
    </lineage>
</organism>
<proteinExistence type="predicted"/>
<keyword evidence="8 10" id="KW-0472">Membrane</keyword>
<keyword evidence="5 10" id="KW-1133">Transmembrane helix</keyword>
<feature type="transmembrane region" description="Helical" evidence="10">
    <location>
        <begin position="229"/>
        <end position="249"/>
    </location>
</feature>
<evidence type="ECO:0000256" key="5">
    <source>
        <dbReference type="ARBA" id="ARBA00022989"/>
    </source>
</evidence>
<sequence>METLLVVVVAVVVIALATALAPRVNVAGPLVLMAIGLGVSVLPFVPAWEIDPEWILVGILPPLLYSAAVQLPAVEFRRDLGPIAGLSVLLVVLSSVVLGVVFTLLIPGIGLPLGIALGAILSPTDAVATSIAKRLGLSPRVVTMLDGESLLNDATALVLLRTAVAAIAGGFAFGDTVWAFVWAVAIALALGAGMGWVNLRVRQWVAHPAANTALSFTVPFLAYLPTEALGGSGLVASVMAGIVTGQGAARRFTPEQRMSDHLNWRTVELLLEGAVFLIMGLELKEIVRANVEEHEGVWYAASLALAALGITLAVRAAYVSVLIWAQGRRSHPRRRVRADAAGERLDDLEARLDRRLPADTADASGDKAAEARVRGLRRRLAWMRGRMTRMMRDLDYYRDSPLGWRHGTVIVWAGMRGVVTLAAAQTLPAETANRSLLVFVAFLVAVLSLTLQGFTLPWLVARLGLSREGTDRPSRHDQQSLWAELQAAAAEAIAAGRVRRRDGGAFPEDVARHVTARLTREPEEDETARARELLELRVALIAVMRERLVAVSRDGRFSTAALRQALAELDADQLSLELRLDGED</sequence>
<dbReference type="InterPro" id="IPR018422">
    <property type="entry name" value="Cation/H_exchanger_CPA1"/>
</dbReference>
<evidence type="ECO:0000259" key="11">
    <source>
        <dbReference type="Pfam" id="PF00999"/>
    </source>
</evidence>
<evidence type="ECO:0000256" key="6">
    <source>
        <dbReference type="ARBA" id="ARBA00023053"/>
    </source>
</evidence>
<keyword evidence="4 10" id="KW-0812">Transmembrane</keyword>
<evidence type="ECO:0000256" key="2">
    <source>
        <dbReference type="ARBA" id="ARBA00022448"/>
    </source>
</evidence>
<feature type="transmembrane region" description="Helical" evidence="10">
    <location>
        <begin position="179"/>
        <end position="197"/>
    </location>
</feature>
<reference evidence="12 13" key="1">
    <citation type="submission" date="2019-03" db="EMBL/GenBank/DDBJ databases">
        <authorList>
            <person name="Dong K."/>
        </authorList>
    </citation>
    <scope>NUCLEOTIDE SEQUENCE [LARGE SCALE GENOMIC DNA]</scope>
    <source>
        <strain evidence="13">dk512</strain>
    </source>
</reference>
<dbReference type="PANTHER" id="PTHR10110:SF86">
    <property type="entry name" value="SODIUM_HYDROGEN EXCHANGER 7"/>
    <property type="match status" value="1"/>
</dbReference>
<keyword evidence="13" id="KW-1185">Reference proteome</keyword>
<feature type="transmembrane region" description="Helical" evidence="10">
    <location>
        <begin position="154"/>
        <end position="173"/>
    </location>
</feature>
<evidence type="ECO:0000256" key="7">
    <source>
        <dbReference type="ARBA" id="ARBA00023065"/>
    </source>
</evidence>
<dbReference type="Proteomes" id="UP000295748">
    <property type="component" value="Chromosome"/>
</dbReference>
<comment type="subcellular location">
    <subcellularLocation>
        <location evidence="1">Cell membrane</location>
        <topology evidence="1">Multi-pass membrane protein</topology>
    </subcellularLocation>
</comment>
<dbReference type="PANTHER" id="PTHR10110">
    <property type="entry name" value="SODIUM/HYDROGEN EXCHANGER"/>
    <property type="match status" value="1"/>
</dbReference>
<evidence type="ECO:0000313" key="12">
    <source>
        <dbReference type="EMBL" id="QBR90521.1"/>
    </source>
</evidence>
<keyword evidence="7" id="KW-0406">Ion transport</keyword>
<dbReference type="EMBL" id="CP038266">
    <property type="protein sequence ID" value="QBR90521.1"/>
    <property type="molecule type" value="Genomic_DNA"/>
</dbReference>
<feature type="domain" description="Cation/H+ exchanger transmembrane" evidence="11">
    <location>
        <begin position="12"/>
        <end position="324"/>
    </location>
</feature>
<keyword evidence="9" id="KW-0739">Sodium transport</keyword>
<evidence type="ECO:0000256" key="8">
    <source>
        <dbReference type="ARBA" id="ARBA00023136"/>
    </source>
</evidence>
<evidence type="ECO:0000256" key="1">
    <source>
        <dbReference type="ARBA" id="ARBA00004651"/>
    </source>
</evidence>
<gene>
    <name evidence="12" type="ORF">E4K62_00930</name>
</gene>
<evidence type="ECO:0000313" key="13">
    <source>
        <dbReference type="Proteomes" id="UP000295748"/>
    </source>
</evidence>
<dbReference type="Gene3D" id="6.10.140.1330">
    <property type="match status" value="1"/>
</dbReference>
<feature type="transmembrane region" description="Helical" evidence="10">
    <location>
        <begin position="299"/>
        <end position="325"/>
    </location>
</feature>
<feature type="transmembrane region" description="Helical" evidence="10">
    <location>
        <begin position="436"/>
        <end position="460"/>
    </location>
</feature>
<keyword evidence="6" id="KW-0915">Sodium</keyword>
<evidence type="ECO:0000256" key="3">
    <source>
        <dbReference type="ARBA" id="ARBA00022475"/>
    </source>
</evidence>